<dbReference type="Proteomes" id="UP000199408">
    <property type="component" value="Unassembled WGS sequence"/>
</dbReference>
<keyword evidence="2" id="KW-0808">Transferase</keyword>
<dbReference type="InterPro" id="IPR029063">
    <property type="entry name" value="SAM-dependent_MTases_sf"/>
</dbReference>
<gene>
    <name evidence="2" type="ORF">GA0070560_11713</name>
</gene>
<keyword evidence="3" id="KW-1185">Reference proteome</keyword>
<sequence>MNPAVEHVTGVDHRNDPNVLTGERLDFAHQDDVTKVPLDDDSADTVAFRVPLHHWTKPVQEKLLAEAARIVRPSGEILLVADSWADRPGLTDNALTQQYRKLSSEDKVATLSLI</sequence>
<accession>A0A1C5IW67</accession>
<evidence type="ECO:0000313" key="3">
    <source>
        <dbReference type="Proteomes" id="UP000199408"/>
    </source>
</evidence>
<keyword evidence="2" id="KW-0489">Methyltransferase</keyword>
<dbReference type="InterPro" id="IPR013216">
    <property type="entry name" value="Methyltransf_11"/>
</dbReference>
<dbReference type="EMBL" id="FMDN01000017">
    <property type="protein sequence ID" value="SCG62261.1"/>
    <property type="molecule type" value="Genomic_DNA"/>
</dbReference>
<reference evidence="3" key="1">
    <citation type="submission" date="2016-06" db="EMBL/GenBank/DDBJ databases">
        <authorList>
            <person name="Varghese N."/>
        </authorList>
    </citation>
    <scope>NUCLEOTIDE SEQUENCE [LARGE SCALE GENOMIC DNA]</scope>
    <source>
        <strain evidence="3">DSM 43171</strain>
    </source>
</reference>
<dbReference type="Pfam" id="PF08241">
    <property type="entry name" value="Methyltransf_11"/>
    <property type="match status" value="1"/>
</dbReference>
<evidence type="ECO:0000313" key="2">
    <source>
        <dbReference type="EMBL" id="SCG62261.1"/>
    </source>
</evidence>
<dbReference type="GO" id="GO:0032259">
    <property type="term" value="P:methylation"/>
    <property type="evidence" value="ECO:0007669"/>
    <property type="project" value="UniProtKB-KW"/>
</dbReference>
<dbReference type="AlphaFoldDB" id="A0A1C5IW67"/>
<dbReference type="GO" id="GO:0008757">
    <property type="term" value="F:S-adenosylmethionine-dependent methyltransferase activity"/>
    <property type="evidence" value="ECO:0007669"/>
    <property type="project" value="InterPro"/>
</dbReference>
<dbReference type="SUPFAM" id="SSF53335">
    <property type="entry name" value="S-adenosyl-L-methionine-dependent methyltransferases"/>
    <property type="match status" value="1"/>
</dbReference>
<feature type="domain" description="Methyltransferase type 11" evidence="1">
    <location>
        <begin position="7"/>
        <end position="78"/>
    </location>
</feature>
<protein>
    <submittedName>
        <fullName evidence="2">Methyltransferase domain-containing protein</fullName>
    </submittedName>
</protein>
<dbReference type="STRING" id="47864.GA0070560_11713"/>
<organism evidence="2 3">
    <name type="scientific">Micromonospora halophytica</name>
    <dbReference type="NCBI Taxonomy" id="47864"/>
    <lineage>
        <taxon>Bacteria</taxon>
        <taxon>Bacillati</taxon>
        <taxon>Actinomycetota</taxon>
        <taxon>Actinomycetes</taxon>
        <taxon>Micromonosporales</taxon>
        <taxon>Micromonosporaceae</taxon>
        <taxon>Micromonospora</taxon>
    </lineage>
</organism>
<name>A0A1C5IW67_9ACTN</name>
<proteinExistence type="predicted"/>
<dbReference type="Gene3D" id="3.40.50.150">
    <property type="entry name" value="Vaccinia Virus protein VP39"/>
    <property type="match status" value="1"/>
</dbReference>
<evidence type="ECO:0000259" key="1">
    <source>
        <dbReference type="Pfam" id="PF08241"/>
    </source>
</evidence>